<feature type="region of interest" description="Disordered" evidence="1">
    <location>
        <begin position="81"/>
        <end position="105"/>
    </location>
</feature>
<keyword evidence="2" id="KW-0732">Signal</keyword>
<reference evidence="3 4" key="1">
    <citation type="journal article" date="2015" name="Int. J. Syst. Evol. Microbiol.">
        <title>Sphingomonas hengshuiensis sp. nov., isolated from lake wetland.</title>
        <authorList>
            <person name="Wei S."/>
            <person name="Wang T."/>
            <person name="Liu H."/>
            <person name="Zhang C."/>
            <person name="Guo J."/>
            <person name="Wang Q."/>
            <person name="Liang K."/>
            <person name="Zhang Z."/>
        </authorList>
    </citation>
    <scope>NUCLEOTIDE SEQUENCE [LARGE SCALE GENOMIC DNA]</scope>
    <source>
        <strain evidence="3 4">WHSC-8</strain>
    </source>
</reference>
<dbReference type="KEGG" id="sphi:TS85_02400"/>
<dbReference type="EMBL" id="CP010836">
    <property type="protein sequence ID" value="AJP70917.1"/>
    <property type="molecule type" value="Genomic_DNA"/>
</dbReference>
<evidence type="ECO:0008006" key="5">
    <source>
        <dbReference type="Google" id="ProtNLM"/>
    </source>
</evidence>
<organism evidence="3 4">
    <name type="scientific">Sphingomonas hengshuiensis</name>
    <dbReference type="NCBI Taxonomy" id="1609977"/>
    <lineage>
        <taxon>Bacteria</taxon>
        <taxon>Pseudomonadati</taxon>
        <taxon>Pseudomonadota</taxon>
        <taxon>Alphaproteobacteria</taxon>
        <taxon>Sphingomonadales</taxon>
        <taxon>Sphingomonadaceae</taxon>
        <taxon>Sphingomonas</taxon>
    </lineage>
</organism>
<evidence type="ECO:0000256" key="1">
    <source>
        <dbReference type="SAM" id="MobiDB-lite"/>
    </source>
</evidence>
<reference evidence="3 4" key="2">
    <citation type="submission" date="2015-02" db="EMBL/GenBank/DDBJ databases">
        <title>The complete genome of Sphingomonas hengshuiensis sp. WHSC-8 isolated from soil of Hengshui Lake.</title>
        <authorList>
            <person name="Wei S."/>
            <person name="Guo J."/>
            <person name="Su C."/>
            <person name="Wu R."/>
            <person name="Zhang Z."/>
            <person name="Liang K."/>
            <person name="Li H."/>
            <person name="Wang T."/>
            <person name="Liu H."/>
            <person name="Zhang C."/>
            <person name="Li Z."/>
            <person name="Wang Q."/>
            <person name="Meng J."/>
        </authorList>
    </citation>
    <scope>NUCLEOTIDE SEQUENCE [LARGE SCALE GENOMIC DNA]</scope>
    <source>
        <strain evidence="3 4">WHSC-8</strain>
    </source>
</reference>
<protein>
    <recommendedName>
        <fullName evidence="5">DUF2946 domain-containing protein</fullName>
    </recommendedName>
</protein>
<dbReference type="Proteomes" id="UP000032300">
    <property type="component" value="Chromosome"/>
</dbReference>
<evidence type="ECO:0000313" key="3">
    <source>
        <dbReference type="EMBL" id="AJP70917.1"/>
    </source>
</evidence>
<feature type="compositionally biased region" description="Pro residues" evidence="1">
    <location>
        <begin position="96"/>
        <end position="105"/>
    </location>
</feature>
<evidence type="ECO:0000313" key="4">
    <source>
        <dbReference type="Proteomes" id="UP000032300"/>
    </source>
</evidence>
<evidence type="ECO:0000256" key="2">
    <source>
        <dbReference type="SAM" id="SignalP"/>
    </source>
</evidence>
<keyword evidence="4" id="KW-1185">Reference proteome</keyword>
<accession>A0A7U5BER8</accession>
<dbReference type="RefSeq" id="WP_044330221.1">
    <property type="nucleotide sequence ID" value="NZ_CP010836.1"/>
</dbReference>
<dbReference type="AlphaFoldDB" id="A0A7U5BER8"/>
<proteinExistence type="predicted"/>
<sequence length="105" mass="10682">MFARLFLALVIALLSLPAAAAMPACHGDAPQAAMADMHHGHRKQAPAVPIVADKLCLGCVAPATAGTPRLSPPLAFAAPVQRPALARGEPRASGPPLTPPPRSEA</sequence>
<gene>
    <name evidence="3" type="ORF">TS85_02400</name>
</gene>
<feature type="signal peptide" evidence="2">
    <location>
        <begin position="1"/>
        <end position="20"/>
    </location>
</feature>
<name>A0A7U5BER8_9SPHN</name>
<feature type="chain" id="PRO_5031294812" description="DUF2946 domain-containing protein" evidence="2">
    <location>
        <begin position="21"/>
        <end position="105"/>
    </location>
</feature>